<name>A0A1J4MP41_9CRYT</name>
<sequence length="480" mass="54064">MTDGVVKDYEDAQTEVTVIETLCMNCGDNGETKLLLTCIPQFREIILMSFECPHCGWKNNEVQSGSALQDKGHCIELEVKNQSDLDRQVVKSEFATFTIVDLEFDIPPNTQKGVISTVEGIISKAANELSLNQSERLASDLKLGLKIQEVISSLNSYYSGNSFPFKVRLDDPSGNSFIQSLFAPAKDPQIKIRLYERTNEQLHNMGYYGLLNTNKEDQNIKLNDNNFITTNQPKVIDNPNLYKKGADIPNHLVPHFLDLNKSIEDQNNITDDGERIKFNVPCPHCGQDGESNVCEVDIPGFRRCLIMAFVCDYCGAKTSELKSAGPYGEFAKKWTLKIKDSLDLNRDVLKSDTAALKIPELEFEMSLGSLGSVFTTVEGLIMKIIDSLENCYQFQGDSAEEKQKVAFKELIEQLEDLVQNQTPFTLILDDAADHSFIGKRIINGTICDTDEQLSFEIYTRTPEQDEELGISYMRVENYEE</sequence>
<dbReference type="GeneID" id="92364948"/>
<evidence type="ECO:0000256" key="2">
    <source>
        <dbReference type="ARBA" id="ARBA00022723"/>
    </source>
</evidence>
<dbReference type="Pfam" id="PF22794">
    <property type="entry name" value="jr-ZPR1"/>
    <property type="match status" value="2"/>
</dbReference>
<evidence type="ECO:0000313" key="6">
    <source>
        <dbReference type="EMBL" id="OII76017.1"/>
    </source>
</evidence>
<dbReference type="RefSeq" id="XP_067067863.1">
    <property type="nucleotide sequence ID" value="XM_067211003.1"/>
</dbReference>
<dbReference type="EMBL" id="LRBS01000069">
    <property type="protein sequence ID" value="OII76017.1"/>
    <property type="molecule type" value="Genomic_DNA"/>
</dbReference>
<dbReference type="FunFam" id="2.20.25.420:FF:000001">
    <property type="entry name" value="Zinc finger protein ZPR1"/>
    <property type="match status" value="1"/>
</dbReference>
<organism evidence="6 7">
    <name type="scientific">Cryptosporidium andersoni</name>
    <dbReference type="NCBI Taxonomy" id="117008"/>
    <lineage>
        <taxon>Eukaryota</taxon>
        <taxon>Sar</taxon>
        <taxon>Alveolata</taxon>
        <taxon>Apicomplexa</taxon>
        <taxon>Conoidasida</taxon>
        <taxon>Coccidia</taxon>
        <taxon>Eucoccidiorida</taxon>
        <taxon>Eimeriorina</taxon>
        <taxon>Cryptosporidiidae</taxon>
        <taxon>Cryptosporidium</taxon>
    </lineage>
</organism>
<dbReference type="OrthoDB" id="308464at2759"/>
<dbReference type="Gene3D" id="2.20.25.420">
    <property type="entry name" value="ZPR1, zinc finger domain"/>
    <property type="match status" value="2"/>
</dbReference>
<evidence type="ECO:0000256" key="4">
    <source>
        <dbReference type="ARBA" id="ARBA00022833"/>
    </source>
</evidence>
<evidence type="ECO:0000256" key="1">
    <source>
        <dbReference type="ARBA" id="ARBA00008354"/>
    </source>
</evidence>
<dbReference type="Gene3D" id="2.60.120.1040">
    <property type="entry name" value="ZPR1, A/B domain"/>
    <property type="match status" value="2"/>
</dbReference>
<protein>
    <submittedName>
        <fullName evidence="6">Zinc-finger protein ZPR1</fullName>
    </submittedName>
</protein>
<evidence type="ECO:0000313" key="7">
    <source>
        <dbReference type="Proteomes" id="UP000186804"/>
    </source>
</evidence>
<dbReference type="PANTHER" id="PTHR10876">
    <property type="entry name" value="ZINC FINGER PROTEIN ZPR1"/>
    <property type="match status" value="1"/>
</dbReference>
<feature type="domain" description="Zinc finger ZPR1-type" evidence="5">
    <location>
        <begin position="280"/>
        <end position="439"/>
    </location>
</feature>
<dbReference type="AlphaFoldDB" id="A0A1J4MP41"/>
<accession>A0A1J4MP41</accession>
<dbReference type="InterPro" id="IPR042452">
    <property type="entry name" value="ZPR1_Znf1/2"/>
</dbReference>
<keyword evidence="2" id="KW-0479">Metal-binding</keyword>
<comment type="similarity">
    <text evidence="1">Belongs to the ZPR1 family.</text>
</comment>
<reference evidence="6 7" key="1">
    <citation type="submission" date="2016-10" db="EMBL/GenBank/DDBJ databases">
        <title>Reductive evolution of mitochondrial metabolism and differential evolution of invasion-related proteins in Cryptosporidium.</title>
        <authorList>
            <person name="Liu S."/>
            <person name="Roellig D.M."/>
            <person name="Guo Y."/>
            <person name="Li N."/>
            <person name="Frace M.A."/>
            <person name="Tang K."/>
            <person name="Zhang L."/>
            <person name="Feng Y."/>
            <person name="Xiao L."/>
        </authorList>
    </citation>
    <scope>NUCLEOTIDE SEQUENCE [LARGE SCALE GENOMIC DNA]</scope>
    <source>
        <strain evidence="6">30847</strain>
    </source>
</reference>
<keyword evidence="4" id="KW-0862">Zinc</keyword>
<dbReference type="SMART" id="SM00709">
    <property type="entry name" value="Zpr1"/>
    <property type="match status" value="2"/>
</dbReference>
<dbReference type="InterPro" id="IPR040141">
    <property type="entry name" value="ZPR1"/>
</dbReference>
<dbReference type="GO" id="GO:0005634">
    <property type="term" value="C:nucleus"/>
    <property type="evidence" value="ECO:0007669"/>
    <property type="project" value="TreeGrafter"/>
</dbReference>
<dbReference type="InterPro" id="IPR056180">
    <property type="entry name" value="ZPR1_jr_dom"/>
</dbReference>
<dbReference type="Proteomes" id="UP000186804">
    <property type="component" value="Unassembled WGS sequence"/>
</dbReference>
<dbReference type="GO" id="GO:0008270">
    <property type="term" value="F:zinc ion binding"/>
    <property type="evidence" value="ECO:0007669"/>
    <property type="project" value="UniProtKB-KW"/>
</dbReference>
<comment type="caution">
    <text evidence="6">The sequence shown here is derived from an EMBL/GenBank/DDBJ whole genome shotgun (WGS) entry which is preliminary data.</text>
</comment>
<dbReference type="NCBIfam" id="TIGR00310">
    <property type="entry name" value="ZPR1_znf"/>
    <property type="match status" value="2"/>
</dbReference>
<keyword evidence="7" id="KW-1185">Reference proteome</keyword>
<dbReference type="PANTHER" id="PTHR10876:SF0">
    <property type="entry name" value="ZINC FINGER PROTEIN ZPR1"/>
    <property type="match status" value="1"/>
</dbReference>
<dbReference type="FunFam" id="2.60.120.1040:FF:000006">
    <property type="entry name" value="Zinc finger protein zpr1"/>
    <property type="match status" value="1"/>
</dbReference>
<proteinExistence type="inferred from homology"/>
<evidence type="ECO:0000256" key="3">
    <source>
        <dbReference type="ARBA" id="ARBA00022771"/>
    </source>
</evidence>
<feature type="domain" description="Zinc finger ZPR1-type" evidence="5">
    <location>
        <begin position="21"/>
        <end position="180"/>
    </location>
</feature>
<dbReference type="FunFam" id="2.60.120.1040:FF:000003">
    <property type="entry name" value="Zinc finger protein zpr1"/>
    <property type="match status" value="1"/>
</dbReference>
<dbReference type="InterPro" id="IPR042451">
    <property type="entry name" value="ZPR1_A/B_dom"/>
</dbReference>
<gene>
    <name evidence="6" type="ORF">cand_007630</name>
</gene>
<dbReference type="VEuPathDB" id="CryptoDB:cand_007630"/>
<dbReference type="InterPro" id="IPR004457">
    <property type="entry name" value="Znf_ZPR1"/>
</dbReference>
<keyword evidence="3 6" id="KW-0863">Zinc-finger</keyword>
<evidence type="ECO:0000259" key="5">
    <source>
        <dbReference type="SMART" id="SM00709"/>
    </source>
</evidence>
<dbReference type="Pfam" id="PF03367">
    <property type="entry name" value="Zn_ribbon_ZPR1"/>
    <property type="match status" value="2"/>
</dbReference>